<dbReference type="PANTHER" id="PTHR38340:SF1">
    <property type="entry name" value="S-LAYER PROTEIN"/>
    <property type="match status" value="1"/>
</dbReference>
<evidence type="ECO:0000313" key="5">
    <source>
        <dbReference type="Proteomes" id="UP001055108"/>
    </source>
</evidence>
<evidence type="ECO:0000256" key="2">
    <source>
        <dbReference type="ARBA" id="ARBA00022525"/>
    </source>
</evidence>
<dbReference type="Gene3D" id="2.150.10.10">
    <property type="entry name" value="Serralysin-like metalloprotease, C-terminal"/>
    <property type="match status" value="2"/>
</dbReference>
<dbReference type="Pfam" id="PF00353">
    <property type="entry name" value="HemolysinCabind"/>
    <property type="match status" value="4"/>
</dbReference>
<organism evidence="4 5">
    <name type="scientific">Methylobacterium gregans</name>
    <dbReference type="NCBI Taxonomy" id="374424"/>
    <lineage>
        <taxon>Bacteria</taxon>
        <taxon>Pseudomonadati</taxon>
        <taxon>Pseudomonadota</taxon>
        <taxon>Alphaproteobacteria</taxon>
        <taxon>Hyphomicrobiales</taxon>
        <taxon>Methylobacteriaceae</taxon>
        <taxon>Methylobacterium</taxon>
    </lineage>
</organism>
<dbReference type="InterPro" id="IPR018511">
    <property type="entry name" value="Hemolysin-typ_Ca-bd_CS"/>
</dbReference>
<keyword evidence="2" id="KW-0964">Secreted</keyword>
<dbReference type="EMBL" id="BPQM01000115">
    <property type="protein sequence ID" value="GJD80877.1"/>
    <property type="molecule type" value="Genomic_DNA"/>
</dbReference>
<feature type="region of interest" description="Disordered" evidence="3">
    <location>
        <begin position="141"/>
        <end position="169"/>
    </location>
</feature>
<dbReference type="GO" id="GO:0005576">
    <property type="term" value="C:extracellular region"/>
    <property type="evidence" value="ECO:0007669"/>
    <property type="project" value="UniProtKB-SubCell"/>
</dbReference>
<evidence type="ECO:0008006" key="6">
    <source>
        <dbReference type="Google" id="ProtNLM"/>
    </source>
</evidence>
<gene>
    <name evidence="4" type="ORF">NBEOAGPD_4120</name>
</gene>
<evidence type="ECO:0000256" key="1">
    <source>
        <dbReference type="ARBA" id="ARBA00004613"/>
    </source>
</evidence>
<evidence type="ECO:0000313" key="4">
    <source>
        <dbReference type="EMBL" id="GJD80877.1"/>
    </source>
</evidence>
<keyword evidence="5" id="KW-1185">Reference proteome</keyword>
<dbReference type="InterPro" id="IPR050557">
    <property type="entry name" value="RTX_toxin/Mannuronan_C5-epim"/>
</dbReference>
<dbReference type="PANTHER" id="PTHR38340">
    <property type="entry name" value="S-LAYER PROTEIN"/>
    <property type="match status" value="1"/>
</dbReference>
<dbReference type="InterPro" id="IPR001343">
    <property type="entry name" value="Hemolysn_Ca-bd"/>
</dbReference>
<comment type="subcellular location">
    <subcellularLocation>
        <location evidence="1">Secreted</location>
    </subcellularLocation>
</comment>
<sequence>MDNAASGARGIDTDLARGSVTVGAAGTVRTLNGDAVRVRSVNGRTDLTNLGQIIAGTAAFTPAPGGSAPATAFAVTYNAARGASGAPVTDYESGGVITNGSAQNTTALIRSDTGDAIRLGSHQTLVNYGQIVGNGPVNDSSANNGLNGTGLGGNGNPNTSTAETYDNSRGVRLNQSGATAVIIENHNRIEGAQHGVDVGQANVTGLVVDNRAGATILGWNGSGVGADTTGTAANTVTVNNAGIIRGEYAPRYDRAGYVTVDGDADGVDVDGAATVNNFAGGVIAGSGADGNLTGQGAGGFDSSGRANASEGLSLGGGIVNNAGLISGANTGIVVNNDSNTTGTRSGVAATAITNGATGRIVGQSGYAIRLENKAGSAIDNDTLVNAGTIVGNGTVPTGTVLLQNNTADPRTLGTLDGVIYSAADAGSARFIRGDGAAIQTGEGADVLTNYGTITGNSGRAVNLEGGADTLNLYTGSVLTGRLDGGAGADTLNLRQDDRAATDRDGLGINSGARTGTLANVAGFETLNVQGGNWTLSDAQTYATGAAVAAGATLRANAALSAAVAVSGTLTGSGIVGATTVASGGTLAFGGAAGSLSTGSLSLASGATLAGTIATGGAPLHVAGSVALAGASLTLSLGGASGAGDSFLLVDNDGSDAVTGANGAGAAFLLYDGATLAEGSTLTVQDRVYRVSYAGGDGNDVALTDVTPALPPTDTGPTPPTTPPGTQAGGQGTSLATTTDPAAAENAADQAIRALPPGVDKAAVENAVEIFLSGLQAGTSINVSTFTPTPGATDIRIEGPTDGTQTLVVLDASALPPGTLITVNNIGFVALSGPASLIGGDGSQVVFGDDAAQSMVLGADDDTLRGGGGNDVVGSKAGNDLFYGDAGNDTVFGGIGVDTLFGGTDQDLVYGNQDADLIYGNQGQDTLFGGQGDDRAFGGQGDDRLYGNLGNDVLLGNFGADIVYGNQGNDIVYGNQGADILFGGQGNDVLYGGQDADTLVGGIGDDTLVGGLGADLYRFDPNSGRELILGFNQAEGDRIALGGQTYTVSSAQNGDALLSLSGGGVVDMAGIRASQINASYFTA</sequence>
<dbReference type="Proteomes" id="UP001055108">
    <property type="component" value="Unassembled WGS sequence"/>
</dbReference>
<reference evidence="4" key="2">
    <citation type="submission" date="2021-08" db="EMBL/GenBank/DDBJ databases">
        <authorList>
            <person name="Tani A."/>
            <person name="Ola A."/>
            <person name="Ogura Y."/>
            <person name="Katsura K."/>
            <person name="Hayashi T."/>
        </authorList>
    </citation>
    <scope>NUCLEOTIDE SEQUENCE</scope>
    <source>
        <strain evidence="4">NBRC 103626</strain>
    </source>
</reference>
<reference evidence="4" key="1">
    <citation type="journal article" date="2016" name="Front. Microbiol.">
        <title>Genome Sequence of the Piezophilic, Mesophilic Sulfate-Reducing Bacterium Desulfovibrio indicus J2T.</title>
        <authorList>
            <person name="Cao J."/>
            <person name="Maignien L."/>
            <person name="Shao Z."/>
            <person name="Alain K."/>
            <person name="Jebbar M."/>
        </authorList>
    </citation>
    <scope>NUCLEOTIDE SEQUENCE</scope>
    <source>
        <strain evidence="4">NBRC 103626</strain>
    </source>
</reference>
<evidence type="ECO:0000256" key="3">
    <source>
        <dbReference type="SAM" id="MobiDB-lite"/>
    </source>
</evidence>
<protein>
    <recommendedName>
        <fullName evidence="6">Hemolysin-type calcium-binding region</fullName>
    </recommendedName>
</protein>
<dbReference type="InterPro" id="IPR011049">
    <property type="entry name" value="Serralysin-like_metalloprot_C"/>
</dbReference>
<comment type="caution">
    <text evidence="4">The sequence shown here is derived from an EMBL/GenBank/DDBJ whole genome shotgun (WGS) entry which is preliminary data.</text>
</comment>
<dbReference type="AlphaFoldDB" id="A0AA37HRU8"/>
<dbReference type="SUPFAM" id="SSF51120">
    <property type="entry name" value="beta-Roll"/>
    <property type="match status" value="2"/>
</dbReference>
<dbReference type="PROSITE" id="PS00330">
    <property type="entry name" value="HEMOLYSIN_CALCIUM"/>
    <property type="match status" value="2"/>
</dbReference>
<feature type="region of interest" description="Disordered" evidence="3">
    <location>
        <begin position="700"/>
        <end position="743"/>
    </location>
</feature>
<accession>A0AA37HRU8</accession>
<name>A0AA37HRU8_9HYPH</name>
<feature type="compositionally biased region" description="Polar residues" evidence="3">
    <location>
        <begin position="160"/>
        <end position="169"/>
    </location>
</feature>
<proteinExistence type="predicted"/>
<dbReference type="GO" id="GO:0005509">
    <property type="term" value="F:calcium ion binding"/>
    <property type="evidence" value="ECO:0007669"/>
    <property type="project" value="InterPro"/>
</dbReference>
<dbReference type="PRINTS" id="PR00313">
    <property type="entry name" value="CABNDNGRPT"/>
</dbReference>